<dbReference type="AlphaFoldDB" id="A0A812KK40"/>
<proteinExistence type="predicted"/>
<protein>
    <submittedName>
        <fullName evidence="1">Uncharacterized protein</fullName>
    </submittedName>
</protein>
<feature type="non-terminal residue" evidence="1">
    <location>
        <position position="75"/>
    </location>
</feature>
<feature type="non-terminal residue" evidence="1">
    <location>
        <position position="1"/>
    </location>
</feature>
<gene>
    <name evidence="1" type="ORF">SPIL2461_LOCUS3518</name>
</gene>
<accession>A0A812KK40</accession>
<reference evidence="1" key="1">
    <citation type="submission" date="2021-02" db="EMBL/GenBank/DDBJ databases">
        <authorList>
            <person name="Dougan E. K."/>
            <person name="Rhodes N."/>
            <person name="Thang M."/>
            <person name="Chan C."/>
        </authorList>
    </citation>
    <scope>NUCLEOTIDE SEQUENCE</scope>
</reference>
<name>A0A812KK40_SYMPI</name>
<keyword evidence="2" id="KW-1185">Reference proteome</keyword>
<organism evidence="1 2">
    <name type="scientific">Symbiodinium pilosum</name>
    <name type="common">Dinoflagellate</name>
    <dbReference type="NCBI Taxonomy" id="2952"/>
    <lineage>
        <taxon>Eukaryota</taxon>
        <taxon>Sar</taxon>
        <taxon>Alveolata</taxon>
        <taxon>Dinophyceae</taxon>
        <taxon>Suessiales</taxon>
        <taxon>Symbiodiniaceae</taxon>
        <taxon>Symbiodinium</taxon>
    </lineage>
</organism>
<dbReference type="EMBL" id="CAJNIZ010004283">
    <property type="protein sequence ID" value="CAE7231034.1"/>
    <property type="molecule type" value="Genomic_DNA"/>
</dbReference>
<sequence length="75" mass="8810">RRCGAYNVSIPCSRCSRHELKWYNNGDYWARYPSRPCIALPMIFLRPSESALAYNDRKDYDGRNQRLHNEGITDA</sequence>
<comment type="caution">
    <text evidence="1">The sequence shown here is derived from an EMBL/GenBank/DDBJ whole genome shotgun (WGS) entry which is preliminary data.</text>
</comment>
<dbReference type="OrthoDB" id="10641858at2759"/>
<dbReference type="Proteomes" id="UP000649617">
    <property type="component" value="Unassembled WGS sequence"/>
</dbReference>
<evidence type="ECO:0000313" key="2">
    <source>
        <dbReference type="Proteomes" id="UP000649617"/>
    </source>
</evidence>
<evidence type="ECO:0000313" key="1">
    <source>
        <dbReference type="EMBL" id="CAE7231034.1"/>
    </source>
</evidence>